<dbReference type="Pfam" id="PF00069">
    <property type="entry name" value="Pkinase"/>
    <property type="match status" value="1"/>
</dbReference>
<dbReference type="STRING" id="5627.A0A1C7MG50"/>
<dbReference type="InterPro" id="IPR017441">
    <property type="entry name" value="Protein_kinase_ATP_BS"/>
</dbReference>
<dbReference type="FunFam" id="1.10.510.10:FF:000160">
    <property type="entry name" value="Casein kinase I 1"/>
    <property type="match status" value="1"/>
</dbReference>
<dbReference type="GO" id="GO:0004674">
    <property type="term" value="F:protein serine/threonine kinase activity"/>
    <property type="evidence" value="ECO:0007669"/>
    <property type="project" value="UniProtKB-KW"/>
</dbReference>
<evidence type="ECO:0000256" key="1">
    <source>
        <dbReference type="ARBA" id="ARBA00005926"/>
    </source>
</evidence>
<dbReference type="InterPro" id="IPR011009">
    <property type="entry name" value="Kinase-like_dom_sf"/>
</dbReference>
<feature type="compositionally biased region" description="Basic and acidic residues" evidence="11">
    <location>
        <begin position="799"/>
        <end position="815"/>
    </location>
</feature>
<evidence type="ECO:0000259" key="12">
    <source>
        <dbReference type="PROSITE" id="PS50011"/>
    </source>
</evidence>
<dbReference type="PROSITE" id="PS00107">
    <property type="entry name" value="PROTEIN_KINASE_ATP"/>
    <property type="match status" value="1"/>
</dbReference>
<dbReference type="OrthoDB" id="5800476at2759"/>
<comment type="similarity">
    <text evidence="1">Belongs to the protein kinase superfamily. CK1 Ser/Thr protein kinase family. Casein kinase I subfamily.</text>
</comment>
<evidence type="ECO:0000256" key="2">
    <source>
        <dbReference type="ARBA" id="ARBA00012513"/>
    </source>
</evidence>
<dbReference type="CDD" id="cd14127">
    <property type="entry name" value="STKc_CK1_fungal"/>
    <property type="match status" value="1"/>
</dbReference>
<dbReference type="InterPro" id="IPR018618">
    <property type="entry name" value="GID4/10-like"/>
</dbReference>
<comment type="caution">
    <text evidence="13">The sequence shown here is derived from an EMBL/GenBank/DDBJ whole genome shotgun (WGS) entry which is preliminary data.</text>
</comment>
<dbReference type="EMBL" id="LUGG01000004">
    <property type="protein sequence ID" value="OBZ75449.1"/>
    <property type="molecule type" value="Genomic_DNA"/>
</dbReference>
<dbReference type="InterPro" id="IPR000719">
    <property type="entry name" value="Prot_kinase_dom"/>
</dbReference>
<evidence type="ECO:0000256" key="9">
    <source>
        <dbReference type="ARBA" id="ARBA00048679"/>
    </source>
</evidence>
<evidence type="ECO:0000256" key="6">
    <source>
        <dbReference type="ARBA" id="ARBA00022777"/>
    </source>
</evidence>
<dbReference type="InterPro" id="IPR008271">
    <property type="entry name" value="Ser/Thr_kinase_AS"/>
</dbReference>
<dbReference type="FunFam" id="3.30.200.20:FF:000538">
    <property type="entry name" value="Putative Casein kinase I"/>
    <property type="match status" value="1"/>
</dbReference>
<dbReference type="InterPro" id="IPR050235">
    <property type="entry name" value="CK1_Ser-Thr_kinase"/>
</dbReference>
<dbReference type="PROSITE" id="PS00108">
    <property type="entry name" value="PROTEIN_KINASE_ST"/>
    <property type="match status" value="1"/>
</dbReference>
<feature type="compositionally biased region" description="Polar residues" evidence="11">
    <location>
        <begin position="462"/>
        <end position="474"/>
    </location>
</feature>
<feature type="region of interest" description="Disordered" evidence="11">
    <location>
        <begin position="1"/>
        <end position="21"/>
    </location>
</feature>
<evidence type="ECO:0000313" key="13">
    <source>
        <dbReference type="EMBL" id="OBZ75449.1"/>
    </source>
</evidence>
<reference evidence="13 14" key="1">
    <citation type="submission" date="2016-03" db="EMBL/GenBank/DDBJ databases">
        <title>Whole genome sequencing of Grifola frondosa 9006-11.</title>
        <authorList>
            <person name="Min B."/>
            <person name="Park H."/>
            <person name="Kim J.-G."/>
            <person name="Cho H."/>
            <person name="Oh Y.-L."/>
            <person name="Kong W.-S."/>
            <person name="Choi I.-G."/>
        </authorList>
    </citation>
    <scope>NUCLEOTIDE SEQUENCE [LARGE SCALE GENOMIC DNA]</scope>
    <source>
        <strain evidence="13 14">9006-11</strain>
    </source>
</reference>
<evidence type="ECO:0000313" key="14">
    <source>
        <dbReference type="Proteomes" id="UP000092993"/>
    </source>
</evidence>
<feature type="compositionally biased region" description="Polar residues" evidence="11">
    <location>
        <begin position="352"/>
        <end position="383"/>
    </location>
</feature>
<keyword evidence="6 13" id="KW-0418">Kinase</keyword>
<dbReference type="AlphaFoldDB" id="A0A1C7MG50"/>
<dbReference type="GO" id="GO:0000324">
    <property type="term" value="C:fungal-type vacuole"/>
    <property type="evidence" value="ECO:0007669"/>
    <property type="project" value="UniProtKB-ARBA"/>
</dbReference>
<evidence type="ECO:0000256" key="11">
    <source>
        <dbReference type="SAM" id="MobiDB-lite"/>
    </source>
</evidence>
<dbReference type="GO" id="GO:0005524">
    <property type="term" value="F:ATP binding"/>
    <property type="evidence" value="ECO:0007669"/>
    <property type="project" value="UniProtKB-UniRule"/>
</dbReference>
<dbReference type="Gene3D" id="1.10.510.10">
    <property type="entry name" value="Transferase(Phosphotransferase) domain 1"/>
    <property type="match status" value="1"/>
</dbReference>
<evidence type="ECO:0000256" key="10">
    <source>
        <dbReference type="PROSITE-ProRule" id="PRU10141"/>
    </source>
</evidence>
<dbReference type="PANTHER" id="PTHR11909">
    <property type="entry name" value="CASEIN KINASE-RELATED"/>
    <property type="match status" value="1"/>
</dbReference>
<keyword evidence="3" id="KW-0723">Serine/threonine-protein kinase</keyword>
<feature type="region of interest" description="Disordered" evidence="11">
    <location>
        <begin position="446"/>
        <end position="474"/>
    </location>
</feature>
<feature type="region of interest" description="Disordered" evidence="11">
    <location>
        <begin position="790"/>
        <end position="847"/>
    </location>
</feature>
<dbReference type="PROSITE" id="PS50011">
    <property type="entry name" value="PROTEIN_KINASE_DOM"/>
    <property type="match status" value="1"/>
</dbReference>
<evidence type="ECO:0000256" key="7">
    <source>
        <dbReference type="ARBA" id="ARBA00022840"/>
    </source>
</evidence>
<evidence type="ECO:0000256" key="8">
    <source>
        <dbReference type="ARBA" id="ARBA00047899"/>
    </source>
</evidence>
<keyword evidence="5 10" id="KW-0547">Nucleotide-binding</keyword>
<name>A0A1C7MG50_GRIFR</name>
<comment type="catalytic activity">
    <reaction evidence="8">
        <text>L-threonyl-[protein] + ATP = O-phospho-L-threonyl-[protein] + ADP + H(+)</text>
        <dbReference type="Rhea" id="RHEA:46608"/>
        <dbReference type="Rhea" id="RHEA-COMP:11060"/>
        <dbReference type="Rhea" id="RHEA-COMP:11605"/>
        <dbReference type="ChEBI" id="CHEBI:15378"/>
        <dbReference type="ChEBI" id="CHEBI:30013"/>
        <dbReference type="ChEBI" id="CHEBI:30616"/>
        <dbReference type="ChEBI" id="CHEBI:61977"/>
        <dbReference type="ChEBI" id="CHEBI:456216"/>
        <dbReference type="EC" id="2.7.11.1"/>
    </reaction>
</comment>
<dbReference type="EC" id="2.7.11.1" evidence="2"/>
<protein>
    <recommendedName>
        <fullName evidence="2">non-specific serine/threonine protein kinase</fullName>
        <ecNumber evidence="2">2.7.11.1</ecNumber>
    </recommendedName>
</protein>
<dbReference type="Proteomes" id="UP000092993">
    <property type="component" value="Unassembled WGS sequence"/>
</dbReference>
<keyword evidence="7 10" id="KW-0067">ATP-binding</keyword>
<keyword evidence="14" id="KW-1185">Reference proteome</keyword>
<feature type="region of interest" description="Disordered" evidence="11">
    <location>
        <begin position="352"/>
        <end position="397"/>
    </location>
</feature>
<dbReference type="SMART" id="SM00220">
    <property type="entry name" value="S_TKc"/>
    <property type="match status" value="1"/>
</dbReference>
<feature type="binding site" evidence="10">
    <location>
        <position position="511"/>
    </location>
    <ligand>
        <name>ATP</name>
        <dbReference type="ChEBI" id="CHEBI:30616"/>
    </ligand>
</feature>
<sequence>MPSEQMVSATHEQSHSDPPQSQIKLCSTCHCPLSLDSAATPFFMHDGPDPSDTSIVCAPCRSRLLPIRQGALLIPRENLFAEGERELLRRAASLPGEGSEAAPLQPQSTTRPTHSPVERRLDEDTVMEALSSSPRSYTASELDISCTPPSTNPHLQLSISSSTNRPSLTPIDTSDTFVSQAPITSIRRPVSPCLASGSTPKPRVQTLLSSPDPLVDITRLRLDVNVTIVDVDFSSSHLCGYLRIRGLTDDWPELTTYFDAEIIGSRYGFLTRNWGASEQEDMIHWARFPAFRHVRNELKKPHLTLKDANRGAVFMRWKEKFLVPDHRVQDINGASFAGFYYVCVDFNPQQSGPAAGQETQPLASPTENAVQLSTSPIQTQSATKPEPVTRSRPTMSGFYFHQNSEPYQQLSLVHVPDHTSSCFEFRTTILPPLTVTSIAGDLAFGLPPPPSQASQSLPSDGATMSSHTQSTSSNGNLVGVHYRVGKKIGEGSFGVIFEGTNLLNSQTVAIKFEPRKAEAPQLRDECRSYRILAGCPGIPQIYHFGQEGLHNILVIDLLGPSLEDLFDMCGRKFSIKTVCMAARQMLSRVQTIHDKNLIYRDIKPDNFLVGRPGTKAANVIHVVDFGMAKQYRDPKTKQHIPYRERKSLSGTARYMSINTHLGREQSRRDDLEALGHVFMYFLRGSLPWQGLKAATNKQKYEKIGEKKQTTPIKELCEGFPEEFGIYLNYVRKLGFEETPDYEFLRELFAKVMKNNNDVDDGVYDWNLLNGGKGWELSLGQNQILAQIQNAGPTTPAVQQDRRREAERQGRDDRRRVSQGGPVVPPSPALVRNGSKQRHPAALIPGGVVPGQTTPLSAAAQINVPVTTLSVG</sequence>
<evidence type="ECO:0000256" key="5">
    <source>
        <dbReference type="ARBA" id="ARBA00022741"/>
    </source>
</evidence>
<comment type="catalytic activity">
    <reaction evidence="9">
        <text>L-seryl-[protein] + ATP = O-phospho-L-seryl-[protein] + ADP + H(+)</text>
        <dbReference type="Rhea" id="RHEA:17989"/>
        <dbReference type="Rhea" id="RHEA-COMP:9863"/>
        <dbReference type="Rhea" id="RHEA-COMP:11604"/>
        <dbReference type="ChEBI" id="CHEBI:15378"/>
        <dbReference type="ChEBI" id="CHEBI:29999"/>
        <dbReference type="ChEBI" id="CHEBI:30616"/>
        <dbReference type="ChEBI" id="CHEBI:83421"/>
        <dbReference type="ChEBI" id="CHEBI:456216"/>
        <dbReference type="EC" id="2.7.11.1"/>
    </reaction>
</comment>
<evidence type="ECO:0000256" key="3">
    <source>
        <dbReference type="ARBA" id="ARBA00022527"/>
    </source>
</evidence>
<evidence type="ECO:0000256" key="4">
    <source>
        <dbReference type="ARBA" id="ARBA00022679"/>
    </source>
</evidence>
<accession>A0A1C7MG50</accession>
<organism evidence="13 14">
    <name type="scientific">Grifola frondosa</name>
    <name type="common">Maitake</name>
    <name type="synonym">Polyporus frondosus</name>
    <dbReference type="NCBI Taxonomy" id="5627"/>
    <lineage>
        <taxon>Eukaryota</taxon>
        <taxon>Fungi</taxon>
        <taxon>Dikarya</taxon>
        <taxon>Basidiomycota</taxon>
        <taxon>Agaricomycotina</taxon>
        <taxon>Agaricomycetes</taxon>
        <taxon>Polyporales</taxon>
        <taxon>Grifolaceae</taxon>
        <taxon>Grifola</taxon>
    </lineage>
</organism>
<dbReference type="Pfam" id="PF09783">
    <property type="entry name" value="Vac_ImportDeg"/>
    <property type="match status" value="1"/>
</dbReference>
<dbReference type="SUPFAM" id="SSF56112">
    <property type="entry name" value="Protein kinase-like (PK-like)"/>
    <property type="match status" value="1"/>
</dbReference>
<proteinExistence type="inferred from homology"/>
<keyword evidence="4" id="KW-0808">Transferase</keyword>
<feature type="region of interest" description="Disordered" evidence="11">
    <location>
        <begin position="95"/>
        <end position="117"/>
    </location>
</feature>
<feature type="domain" description="Protein kinase" evidence="12">
    <location>
        <begin position="482"/>
        <end position="744"/>
    </location>
</feature>
<gene>
    <name evidence="13" type="primary">cki1_0</name>
    <name evidence="13" type="ORF">A0H81_04352</name>
</gene>